<organism evidence="1 2">
    <name type="scientific">Lupinus albus</name>
    <name type="common">White lupine</name>
    <name type="synonym">Lupinus termis</name>
    <dbReference type="NCBI Taxonomy" id="3870"/>
    <lineage>
        <taxon>Eukaryota</taxon>
        <taxon>Viridiplantae</taxon>
        <taxon>Streptophyta</taxon>
        <taxon>Embryophyta</taxon>
        <taxon>Tracheophyta</taxon>
        <taxon>Spermatophyta</taxon>
        <taxon>Magnoliopsida</taxon>
        <taxon>eudicotyledons</taxon>
        <taxon>Gunneridae</taxon>
        <taxon>Pentapetalae</taxon>
        <taxon>rosids</taxon>
        <taxon>fabids</taxon>
        <taxon>Fabales</taxon>
        <taxon>Fabaceae</taxon>
        <taxon>Papilionoideae</taxon>
        <taxon>50 kb inversion clade</taxon>
        <taxon>genistoids sensu lato</taxon>
        <taxon>core genistoids</taxon>
        <taxon>Genisteae</taxon>
        <taxon>Lupinus</taxon>
    </lineage>
</organism>
<evidence type="ECO:0000313" key="1">
    <source>
        <dbReference type="EMBL" id="KAE9618466.1"/>
    </source>
</evidence>
<dbReference type="AlphaFoldDB" id="A0A6A4QZ26"/>
<protein>
    <submittedName>
        <fullName evidence="1">Uncharacterized protein</fullName>
    </submittedName>
</protein>
<dbReference type="Proteomes" id="UP000447434">
    <property type="component" value="Chromosome 2"/>
</dbReference>
<dbReference type="OrthoDB" id="1077311at2759"/>
<gene>
    <name evidence="1" type="ORF">Lalb_Chr02g0143041</name>
</gene>
<evidence type="ECO:0000313" key="2">
    <source>
        <dbReference type="Proteomes" id="UP000447434"/>
    </source>
</evidence>
<comment type="caution">
    <text evidence="1">The sequence shown here is derived from an EMBL/GenBank/DDBJ whole genome shotgun (WGS) entry which is preliminary data.</text>
</comment>
<sequence>MNIKDHADYSCYILFEASGDSEGDCDPMMGGNLYEHDRVDGDDDDDALSCSYDGSDEHECCDDDEYGDEKKENDEELVDGASYCEDDDEMEKENNSKQEFVDEIEKNRLFWEACLAS</sequence>
<keyword evidence="2" id="KW-1185">Reference proteome</keyword>
<proteinExistence type="predicted"/>
<dbReference type="PANTHER" id="PTHR35726">
    <property type="entry name" value="GLUTAMIC ACID-RICH PROTEIN-LIKE"/>
    <property type="match status" value="1"/>
</dbReference>
<dbReference type="PANTHER" id="PTHR35726:SF4">
    <property type="entry name" value="GLUTAMIC ACID-RICH PROTEIN-LIKE"/>
    <property type="match status" value="1"/>
</dbReference>
<accession>A0A6A4QZ26</accession>
<name>A0A6A4QZ26_LUPAL</name>
<dbReference type="EMBL" id="WOCE01000002">
    <property type="protein sequence ID" value="KAE9618466.1"/>
    <property type="molecule type" value="Genomic_DNA"/>
</dbReference>
<reference evidence="2" key="1">
    <citation type="journal article" date="2020" name="Nat. Commun.">
        <title>Genome sequence of the cluster root forming white lupin.</title>
        <authorList>
            <person name="Hufnagel B."/>
            <person name="Marques A."/>
            <person name="Soriano A."/>
            <person name="Marques L."/>
            <person name="Divol F."/>
            <person name="Doumas P."/>
            <person name="Sallet E."/>
            <person name="Mancinotti D."/>
            <person name="Carrere S."/>
            <person name="Marande W."/>
            <person name="Arribat S."/>
            <person name="Keller J."/>
            <person name="Huneau C."/>
            <person name="Blein T."/>
            <person name="Aime D."/>
            <person name="Laguerre M."/>
            <person name="Taylor J."/>
            <person name="Schubert V."/>
            <person name="Nelson M."/>
            <person name="Geu-Flores F."/>
            <person name="Crespi M."/>
            <person name="Gallardo-Guerrero K."/>
            <person name="Delaux P.-M."/>
            <person name="Salse J."/>
            <person name="Berges H."/>
            <person name="Guyot R."/>
            <person name="Gouzy J."/>
            <person name="Peret B."/>
        </authorList>
    </citation>
    <scope>NUCLEOTIDE SEQUENCE [LARGE SCALE GENOMIC DNA]</scope>
    <source>
        <strain evidence="2">cv. Amiga</strain>
    </source>
</reference>